<keyword evidence="3" id="KW-0662">Pyridine nucleotide biosynthesis</keyword>
<name>A0A8B6H4A0_MYTGA</name>
<dbReference type="GO" id="GO:0005506">
    <property type="term" value="F:iron ion binding"/>
    <property type="evidence" value="ECO:0007669"/>
    <property type="project" value="InterPro"/>
</dbReference>
<comment type="cofactor">
    <cofactor evidence="1">
        <name>Fe(2+)</name>
        <dbReference type="ChEBI" id="CHEBI:29033"/>
    </cofactor>
</comment>
<dbReference type="GO" id="GO:0046874">
    <property type="term" value="P:quinolinate metabolic process"/>
    <property type="evidence" value="ECO:0007669"/>
    <property type="project" value="TreeGrafter"/>
</dbReference>
<evidence type="ECO:0000256" key="1">
    <source>
        <dbReference type="ARBA" id="ARBA00001954"/>
    </source>
</evidence>
<keyword evidence="6 8" id="KW-0560">Oxidoreductase</keyword>
<sequence>MSDTEPKTKKVRHLEPVINNTDKWLEENSKHFLPPVCNKMMHNDGQMKSFYVGGPNQRKDYHIEEGEEIFLLPGRIPHSPQRKADTIGLVIERERAEDEKDGLRYYVEKEGKPTLDSLYEEWFHCEDLGSQLGPIIKRYFASEQHKTGKPIPGTIPEKPPIIPDKHKLLEDPFSLNQWLAENRTMIEREGRLNIFGEEANYQFKVDVFGTGSNTGKCSSAETFIWMLEGTSTVTVDGKDYELHHNDTMLIRCGQQYSATRPTGALSLICYQDPTRKGKVFKKSKK</sequence>
<dbReference type="CDD" id="cd06123">
    <property type="entry name" value="cupin_HAO"/>
    <property type="match status" value="1"/>
</dbReference>
<dbReference type="OrthoDB" id="204928at2759"/>
<keyword evidence="4" id="KW-0479">Metal-binding</keyword>
<dbReference type="SUPFAM" id="SSF51182">
    <property type="entry name" value="RmlC-like cupins"/>
    <property type="match status" value="2"/>
</dbReference>
<dbReference type="InterPro" id="IPR011051">
    <property type="entry name" value="RmlC_Cupin_sf"/>
</dbReference>
<dbReference type="Proteomes" id="UP000596742">
    <property type="component" value="Unassembled WGS sequence"/>
</dbReference>
<keyword evidence="5 8" id="KW-0223">Dioxygenase</keyword>
<protein>
    <submittedName>
        <fullName evidence="8">3-hydroxyanthranilate 3,4-dioxygenase</fullName>
        <ecNumber evidence="8">1.13.11.6</ecNumber>
    </submittedName>
</protein>
<keyword evidence="7" id="KW-0408">Iron</keyword>
<dbReference type="GO" id="GO:0005737">
    <property type="term" value="C:cytoplasm"/>
    <property type="evidence" value="ECO:0007669"/>
    <property type="project" value="TreeGrafter"/>
</dbReference>
<comment type="function">
    <text evidence="2">Catalyzes the oxidative ring opening of 3-hydroxyanthranilate to 2-amino-3-carboxymuconate semialdehyde, which spontaneously cyclizes to quinolinate.</text>
</comment>
<evidence type="ECO:0000256" key="3">
    <source>
        <dbReference type="ARBA" id="ARBA00022642"/>
    </source>
</evidence>
<dbReference type="InterPro" id="IPR010329">
    <property type="entry name" value="3hydroanth_dOase"/>
</dbReference>
<evidence type="ECO:0000256" key="6">
    <source>
        <dbReference type="ARBA" id="ARBA00023002"/>
    </source>
</evidence>
<keyword evidence="9" id="KW-1185">Reference proteome</keyword>
<proteinExistence type="predicted"/>
<evidence type="ECO:0000256" key="5">
    <source>
        <dbReference type="ARBA" id="ARBA00022964"/>
    </source>
</evidence>
<accession>A0A8B6H4A0</accession>
<dbReference type="PANTHER" id="PTHR15497">
    <property type="entry name" value="3-HYDROXYANTHRANILATE 3,4-DIOXYGENASE"/>
    <property type="match status" value="1"/>
</dbReference>
<gene>
    <name evidence="8" type="ORF">MGAL_10B064668</name>
</gene>
<organism evidence="8 9">
    <name type="scientific">Mytilus galloprovincialis</name>
    <name type="common">Mediterranean mussel</name>
    <dbReference type="NCBI Taxonomy" id="29158"/>
    <lineage>
        <taxon>Eukaryota</taxon>
        <taxon>Metazoa</taxon>
        <taxon>Spiralia</taxon>
        <taxon>Lophotrochozoa</taxon>
        <taxon>Mollusca</taxon>
        <taxon>Bivalvia</taxon>
        <taxon>Autobranchia</taxon>
        <taxon>Pteriomorphia</taxon>
        <taxon>Mytilida</taxon>
        <taxon>Mytiloidea</taxon>
        <taxon>Mytilidae</taxon>
        <taxon>Mytilinae</taxon>
        <taxon>Mytilus</taxon>
    </lineage>
</organism>
<dbReference type="EMBL" id="UYJE01009526">
    <property type="protein sequence ID" value="VDI74149.1"/>
    <property type="molecule type" value="Genomic_DNA"/>
</dbReference>
<dbReference type="InterPro" id="IPR014710">
    <property type="entry name" value="RmlC-like_jellyroll"/>
</dbReference>
<dbReference type="EC" id="1.13.11.6" evidence="8"/>
<dbReference type="GO" id="GO:0034354">
    <property type="term" value="P:'de novo' NAD+ biosynthetic process from L-tryptophan"/>
    <property type="evidence" value="ECO:0007669"/>
    <property type="project" value="TreeGrafter"/>
</dbReference>
<evidence type="ECO:0000313" key="9">
    <source>
        <dbReference type="Proteomes" id="UP000596742"/>
    </source>
</evidence>
<comment type="caution">
    <text evidence="8">The sequence shown here is derived from an EMBL/GenBank/DDBJ whole genome shotgun (WGS) entry which is preliminary data.</text>
</comment>
<evidence type="ECO:0000256" key="2">
    <source>
        <dbReference type="ARBA" id="ARBA00002752"/>
    </source>
</evidence>
<dbReference type="AlphaFoldDB" id="A0A8B6H4A0"/>
<dbReference type="GO" id="GO:0000334">
    <property type="term" value="F:3-hydroxyanthranilate 3,4-dioxygenase activity"/>
    <property type="evidence" value="ECO:0007669"/>
    <property type="project" value="UniProtKB-EC"/>
</dbReference>
<evidence type="ECO:0000313" key="8">
    <source>
        <dbReference type="EMBL" id="VDI74149.1"/>
    </source>
</evidence>
<evidence type="ECO:0000256" key="7">
    <source>
        <dbReference type="ARBA" id="ARBA00023004"/>
    </source>
</evidence>
<reference evidence="8" key="1">
    <citation type="submission" date="2018-11" db="EMBL/GenBank/DDBJ databases">
        <authorList>
            <person name="Alioto T."/>
            <person name="Alioto T."/>
        </authorList>
    </citation>
    <scope>NUCLEOTIDE SEQUENCE</scope>
</reference>
<dbReference type="PANTHER" id="PTHR15497:SF1">
    <property type="entry name" value="3-HYDROXYANTHRANILATE 3,4-DIOXYGENASE"/>
    <property type="match status" value="1"/>
</dbReference>
<dbReference type="Pfam" id="PF06052">
    <property type="entry name" value="3-HAO"/>
    <property type="match status" value="1"/>
</dbReference>
<evidence type="ECO:0000256" key="4">
    <source>
        <dbReference type="ARBA" id="ARBA00022723"/>
    </source>
</evidence>
<dbReference type="Gene3D" id="2.60.120.10">
    <property type="entry name" value="Jelly Rolls"/>
    <property type="match status" value="2"/>
</dbReference>